<gene>
    <name evidence="1" type="ORF">CBY09_17995</name>
</gene>
<proteinExistence type="predicted"/>
<sequence length="108" mass="11987">MCMRMQPSQAPGAAALQRQCSSVSRWAERAPFEGLGAGFNGYEYMNEFHYSINIPLVPALSPAWPRFVPGSHFLQTRLAAGFWQFVPVSPAILAFMVLKEVQSGPMRP</sequence>
<keyword evidence="2" id="KW-1185">Reference proteome</keyword>
<comment type="caution">
    <text evidence="1">The sequence shown here is derived from an EMBL/GenBank/DDBJ whole genome shotgun (WGS) entry which is preliminary data.</text>
</comment>
<dbReference type="Proteomes" id="UP000215441">
    <property type="component" value="Unassembled WGS sequence"/>
</dbReference>
<evidence type="ECO:0000313" key="2">
    <source>
        <dbReference type="Proteomes" id="UP000215441"/>
    </source>
</evidence>
<accession>A0A235EJS4</accession>
<reference evidence="1 2" key="1">
    <citation type="submission" date="2017-07" db="EMBL/GenBank/DDBJ databases">
        <title>Acidovorax KNDSW TSA 6 genome sequence and assembly.</title>
        <authorList>
            <person name="Mayilraj S."/>
        </authorList>
    </citation>
    <scope>NUCLEOTIDE SEQUENCE [LARGE SCALE GENOMIC DNA]</scope>
    <source>
        <strain evidence="1 2">KNDSW-TSA6</strain>
    </source>
</reference>
<protein>
    <submittedName>
        <fullName evidence="1">Uncharacterized protein</fullName>
    </submittedName>
</protein>
<dbReference type="AlphaFoldDB" id="A0A235EJS4"/>
<dbReference type="EMBL" id="NOIG01000011">
    <property type="protein sequence ID" value="OYD48715.1"/>
    <property type="molecule type" value="Genomic_DNA"/>
</dbReference>
<name>A0A235EJS4_9BURK</name>
<evidence type="ECO:0000313" key="1">
    <source>
        <dbReference type="EMBL" id="OYD48715.1"/>
    </source>
</evidence>
<organism evidence="1 2">
    <name type="scientific">Acidovorax kalamii</name>
    <dbReference type="NCBI Taxonomy" id="2004485"/>
    <lineage>
        <taxon>Bacteria</taxon>
        <taxon>Pseudomonadati</taxon>
        <taxon>Pseudomonadota</taxon>
        <taxon>Betaproteobacteria</taxon>
        <taxon>Burkholderiales</taxon>
        <taxon>Comamonadaceae</taxon>
        <taxon>Acidovorax</taxon>
    </lineage>
</organism>